<dbReference type="RefSeq" id="WP_022587416.1">
    <property type="nucleotide sequence ID" value="NZ_AXDC01000008.1"/>
</dbReference>
<dbReference type="AlphaFoldDB" id="U5CXG7"/>
<dbReference type="EMBL" id="AXDC01000008">
    <property type="protein sequence ID" value="ERM92717.1"/>
    <property type="molecule type" value="Genomic_DNA"/>
</dbReference>
<gene>
    <name evidence="2" type="ORF">O163_03720</name>
</gene>
<dbReference type="InterPro" id="IPR001173">
    <property type="entry name" value="Glyco_trans_2-like"/>
</dbReference>
<sequence>MIDISIIIPNYNTKNLLKQLIDSIYNNDTIHKLKYEIIVVDNNSSDGSVEYIKSLFKDIKLISNKKNLGYAKAVNQGYKISRGEFIIICNSDIIVPKEFDFIRLINKFKSDEDIGVMGPQLLYKNGSWQRSYGNVPNAKSALKDLLFITKINELIEKINFKLNKQKEKQVSYIVGAFLIVRRSVFERLNGWDESFFFYAEDCDFCYRTQIQGFKVLFVPSFKVIHIGGSSSSAINVRKYKQIQARSNLLFVKKHFKKDLPKYILYRKIFCWIRLVIYYIVEKIRKKEVQKKFAFIGEIEGLKAEEKNNECKKNYC</sequence>
<dbReference type="InterPro" id="IPR029044">
    <property type="entry name" value="Nucleotide-diphossugar_trans"/>
</dbReference>
<reference evidence="2 3" key="1">
    <citation type="journal article" date="2013" name="Genome Announc.">
        <title>Draft Genome Sequence of an Anaerobic and Extremophilic Bacterium, Caldanaerobacter yonseiensis, Isolated from a Geothermal Hot Stream.</title>
        <authorList>
            <person name="Lee S.J."/>
            <person name="Lee Y.J."/>
            <person name="Park G.S."/>
            <person name="Kim B.C."/>
            <person name="Lee S.J."/>
            <person name="Shin J.H."/>
            <person name="Lee D.W."/>
        </authorList>
    </citation>
    <scope>NUCLEOTIDE SEQUENCE [LARGE SCALE GENOMIC DNA]</scope>
    <source>
        <strain evidence="2 3">KB-1</strain>
    </source>
</reference>
<dbReference type="PANTHER" id="PTHR43179">
    <property type="entry name" value="RHAMNOSYLTRANSFERASE WBBL"/>
    <property type="match status" value="1"/>
</dbReference>
<evidence type="ECO:0000259" key="1">
    <source>
        <dbReference type="Pfam" id="PF00535"/>
    </source>
</evidence>
<proteinExistence type="predicted"/>
<dbReference type="Pfam" id="PF00535">
    <property type="entry name" value="Glycos_transf_2"/>
    <property type="match status" value="1"/>
</dbReference>
<evidence type="ECO:0000313" key="3">
    <source>
        <dbReference type="Proteomes" id="UP000016856"/>
    </source>
</evidence>
<name>U5CXG7_CALSX</name>
<protein>
    <recommendedName>
        <fullName evidence="1">Glycosyltransferase 2-like domain-containing protein</fullName>
    </recommendedName>
</protein>
<dbReference type="CDD" id="cd04186">
    <property type="entry name" value="GT_2_like_c"/>
    <property type="match status" value="1"/>
</dbReference>
<dbReference type="Proteomes" id="UP000016856">
    <property type="component" value="Unassembled WGS sequence"/>
</dbReference>
<evidence type="ECO:0000313" key="2">
    <source>
        <dbReference type="EMBL" id="ERM92717.1"/>
    </source>
</evidence>
<dbReference type="SUPFAM" id="SSF53448">
    <property type="entry name" value="Nucleotide-diphospho-sugar transferases"/>
    <property type="match status" value="1"/>
</dbReference>
<dbReference type="Gene3D" id="3.90.550.10">
    <property type="entry name" value="Spore Coat Polysaccharide Biosynthesis Protein SpsA, Chain A"/>
    <property type="match status" value="1"/>
</dbReference>
<organism evidence="2 3">
    <name type="scientific">Caldanaerobacter subterraneus subsp. yonseiensis KB-1</name>
    <dbReference type="NCBI Taxonomy" id="1388761"/>
    <lineage>
        <taxon>Bacteria</taxon>
        <taxon>Bacillati</taxon>
        <taxon>Bacillota</taxon>
        <taxon>Clostridia</taxon>
        <taxon>Thermoanaerobacterales</taxon>
        <taxon>Thermoanaerobacteraceae</taxon>
        <taxon>Caldanaerobacter</taxon>
    </lineage>
</organism>
<dbReference type="PANTHER" id="PTHR43179:SF7">
    <property type="entry name" value="RHAMNOSYLTRANSFERASE WBBL"/>
    <property type="match status" value="1"/>
</dbReference>
<accession>U5CXG7</accession>
<dbReference type="PATRIC" id="fig|1388761.3.peg.737"/>
<feature type="domain" description="Glycosyltransferase 2-like" evidence="1">
    <location>
        <begin position="5"/>
        <end position="187"/>
    </location>
</feature>
<comment type="caution">
    <text evidence="2">The sequence shown here is derived from an EMBL/GenBank/DDBJ whole genome shotgun (WGS) entry which is preliminary data.</text>
</comment>